<feature type="transmembrane region" description="Helical" evidence="1">
    <location>
        <begin position="71"/>
        <end position="93"/>
    </location>
</feature>
<organism evidence="2 3">
    <name type="scientific">Sinocyclocheilus anshuiensis</name>
    <dbReference type="NCBI Taxonomy" id="1608454"/>
    <lineage>
        <taxon>Eukaryota</taxon>
        <taxon>Metazoa</taxon>
        <taxon>Chordata</taxon>
        <taxon>Craniata</taxon>
        <taxon>Vertebrata</taxon>
        <taxon>Euteleostomi</taxon>
        <taxon>Actinopterygii</taxon>
        <taxon>Neopterygii</taxon>
        <taxon>Teleostei</taxon>
        <taxon>Ostariophysi</taxon>
        <taxon>Cypriniformes</taxon>
        <taxon>Cyprinidae</taxon>
        <taxon>Cyprininae</taxon>
        <taxon>Sinocyclocheilus</taxon>
    </lineage>
</organism>
<gene>
    <name evidence="2" type="primary">LOC107693582</name>
</gene>
<keyword evidence="3" id="KW-1185">Reference proteome</keyword>
<reference evidence="2" key="2">
    <citation type="submission" date="2025-09" db="UniProtKB">
        <authorList>
            <consortium name="Ensembl"/>
        </authorList>
    </citation>
    <scope>IDENTIFICATION</scope>
</reference>
<proteinExistence type="predicted"/>
<dbReference type="Ensembl" id="ENSSANT00000018956.1">
    <property type="protein sequence ID" value="ENSSANP00000017753.1"/>
    <property type="gene ID" value="ENSSANG00000009327.1"/>
</dbReference>
<accession>A0A671LDT1</accession>
<dbReference type="Proteomes" id="UP000472260">
    <property type="component" value="Unassembled WGS sequence"/>
</dbReference>
<name>A0A671LDT1_9TELE</name>
<feature type="transmembrane region" description="Helical" evidence="1">
    <location>
        <begin position="9"/>
        <end position="27"/>
    </location>
</feature>
<sequence length="127" mass="14590">VQMSLAQRVLLTWIFSLLFLVLLVLKLDGKVRWSWFLVFLPVWVFDGVLLLLLAVRLAGRCRSGFDPRLKLWYLLALMMKVGFCVTLCARLEQLTNLRLLIICVPLWTLLTGALIQLGYNILPQSTD</sequence>
<evidence type="ECO:0000256" key="1">
    <source>
        <dbReference type="SAM" id="Phobius"/>
    </source>
</evidence>
<evidence type="ECO:0000313" key="3">
    <source>
        <dbReference type="Proteomes" id="UP000472260"/>
    </source>
</evidence>
<protein>
    <submittedName>
        <fullName evidence="2">Transmembrane protein 60-like</fullName>
    </submittedName>
</protein>
<dbReference type="InterPro" id="IPR019396">
    <property type="entry name" value="TM_Fragile-X-F-assoc"/>
</dbReference>
<evidence type="ECO:0000313" key="2">
    <source>
        <dbReference type="Ensembl" id="ENSSANP00000017753.1"/>
    </source>
</evidence>
<dbReference type="PANTHER" id="PTHR13568:SF4">
    <property type="entry name" value="TRANSMEMBRANE PROTEIN 60"/>
    <property type="match status" value="1"/>
</dbReference>
<keyword evidence="1" id="KW-0472">Membrane</keyword>
<feature type="transmembrane region" description="Helical" evidence="1">
    <location>
        <begin position="99"/>
        <end position="122"/>
    </location>
</feature>
<keyword evidence="1" id="KW-0812">Transmembrane</keyword>
<keyword evidence="1" id="KW-1133">Transmembrane helix</keyword>
<feature type="transmembrane region" description="Helical" evidence="1">
    <location>
        <begin position="33"/>
        <end position="59"/>
    </location>
</feature>
<dbReference type="Pfam" id="PF10269">
    <property type="entry name" value="Tmemb_185A"/>
    <property type="match status" value="1"/>
</dbReference>
<dbReference type="PANTHER" id="PTHR13568">
    <property type="entry name" value="FAM11A, B PROTEIN"/>
    <property type="match status" value="1"/>
</dbReference>
<dbReference type="AlphaFoldDB" id="A0A671LDT1"/>
<reference evidence="2" key="1">
    <citation type="submission" date="2025-08" db="UniProtKB">
        <authorList>
            <consortium name="Ensembl"/>
        </authorList>
    </citation>
    <scope>IDENTIFICATION</scope>
</reference>